<feature type="compositionally biased region" description="Basic and acidic residues" evidence="2">
    <location>
        <begin position="64"/>
        <end position="79"/>
    </location>
</feature>
<feature type="domain" description="Bacterial repeat" evidence="4">
    <location>
        <begin position="420"/>
        <end position="484"/>
    </location>
</feature>
<feature type="signal peptide" evidence="3">
    <location>
        <begin position="1"/>
        <end position="24"/>
    </location>
</feature>
<dbReference type="InterPro" id="IPR044060">
    <property type="entry name" value="Bacterial_rp_domain"/>
</dbReference>
<evidence type="ECO:0000259" key="4">
    <source>
        <dbReference type="Pfam" id="PF18998"/>
    </source>
</evidence>
<dbReference type="RefSeq" id="WP_227710290.1">
    <property type="nucleotide sequence ID" value="NZ_JAJEQW010000010.1"/>
</dbReference>
<dbReference type="NCBIfam" id="TIGR02543">
    <property type="entry name" value="List_Bact_rpt"/>
    <property type="match status" value="1"/>
</dbReference>
<dbReference type="Proteomes" id="UP001198893">
    <property type="component" value="Unassembled WGS sequence"/>
</dbReference>
<dbReference type="Gene3D" id="2.60.40.4270">
    <property type="entry name" value="Listeria-Bacteroides repeat domain"/>
    <property type="match status" value="1"/>
</dbReference>
<feature type="region of interest" description="Disordered" evidence="2">
    <location>
        <begin position="44"/>
        <end position="79"/>
    </location>
</feature>
<reference evidence="5" key="1">
    <citation type="submission" date="2021-10" db="EMBL/GenBank/DDBJ databases">
        <title>Anaerobic single-cell dispensing facilitates the cultivation of human gut bacteria.</title>
        <authorList>
            <person name="Afrizal A."/>
        </authorList>
    </citation>
    <scope>NUCLEOTIDE SEQUENCE</scope>
    <source>
        <strain evidence="5">CLA-AA-H204</strain>
    </source>
</reference>
<feature type="compositionally biased region" description="Acidic residues" evidence="2">
    <location>
        <begin position="48"/>
        <end position="63"/>
    </location>
</feature>
<evidence type="ECO:0000313" key="5">
    <source>
        <dbReference type="EMBL" id="MCC2242534.1"/>
    </source>
</evidence>
<comment type="caution">
    <text evidence="5">The sequence shown here is derived from an EMBL/GenBank/DDBJ whole genome shotgun (WGS) entry which is preliminary data.</text>
</comment>
<dbReference type="GO" id="GO:0030313">
    <property type="term" value="C:cell envelope"/>
    <property type="evidence" value="ECO:0007669"/>
    <property type="project" value="UniProtKB-SubCell"/>
</dbReference>
<comment type="subcellular location">
    <subcellularLocation>
        <location evidence="1">Cell envelope</location>
    </subcellularLocation>
</comment>
<dbReference type="Pfam" id="PF09479">
    <property type="entry name" value="Flg_new"/>
    <property type="match status" value="1"/>
</dbReference>
<dbReference type="InterPro" id="IPR042229">
    <property type="entry name" value="Listeria/Bacterioides_rpt_sf"/>
</dbReference>
<dbReference type="AlphaFoldDB" id="A0AAW4WD98"/>
<evidence type="ECO:0000313" key="6">
    <source>
        <dbReference type="Proteomes" id="UP001198893"/>
    </source>
</evidence>
<dbReference type="EMBL" id="JAJEQW010000010">
    <property type="protein sequence ID" value="MCC2242534.1"/>
    <property type="molecule type" value="Genomic_DNA"/>
</dbReference>
<protein>
    <submittedName>
        <fullName evidence="5">InlB B-repeat-containing protein</fullName>
    </submittedName>
</protein>
<evidence type="ECO:0000256" key="2">
    <source>
        <dbReference type="SAM" id="MobiDB-lite"/>
    </source>
</evidence>
<evidence type="ECO:0000256" key="3">
    <source>
        <dbReference type="SAM" id="SignalP"/>
    </source>
</evidence>
<feature type="chain" id="PRO_5043666438" evidence="3">
    <location>
        <begin position="25"/>
        <end position="582"/>
    </location>
</feature>
<name>A0AAW4WD98_9FIRM</name>
<evidence type="ECO:0000256" key="1">
    <source>
        <dbReference type="ARBA" id="ARBA00004196"/>
    </source>
</evidence>
<gene>
    <name evidence="5" type="ORF">LKD47_09525</name>
</gene>
<dbReference type="Pfam" id="PF18998">
    <property type="entry name" value="Flg_new_2"/>
    <property type="match status" value="1"/>
</dbReference>
<sequence length="582" mass="63713">MKVKRFTALLLILILCIGMISASAEEVYPDMMQNGEVEVEVENKVENETETEQDAVTEEETETESEHETMIVETDTEREQEKTEQLQQINMLDSVLVKKTYLAGDLKICLGYPDNRYFTGTASGEGGVHWKTASPTENLNSPSNWWWLMDGWYDTYGSACYFNANGSPNNGPTSSGLVIAKYNTSYTNVFFNCAQYKELNPDLAGMTDAEAWAHWLQYGMAEGRRTSYIFHPAQYKTLYGDLSAAFGNNYPTYYQHYAQTGRAENRWGNYATMYFNANGGSCSTASMLTSYGMPVGTTPTVHNTASLPTPTRDGYIFEGWYTGNNEAITAGMNCYWINDLTVYAHWKEIGKATVTVNHYKQNVSGNGYTLAATESVSGSIGNSTTPAVKKYTGFTAPKTQTVTIPKGGTSVNYYYSRNKYSVTVNTDNGIAAASGAGTYYYGAAVSVAITPKAGYKINSVTASSGISNPYNFTMPAGNVTITATSTMSDVTVTVPLCLIAGESDTSFVITSDNTGGIVTIEVPETLQFIQENKEQVINGNIQLSANTLTADRHQITGTVTTERFSAGSWKASFNINIKYQAE</sequence>
<proteinExistence type="predicted"/>
<accession>A0AAW4WD98</accession>
<keyword evidence="3" id="KW-0732">Signal</keyword>
<dbReference type="InterPro" id="IPR013378">
    <property type="entry name" value="InlB-like_B-rpt"/>
</dbReference>
<organism evidence="5 6">
    <name type="scientific">Roseburia amylophila</name>
    <dbReference type="NCBI Taxonomy" id="2981794"/>
    <lineage>
        <taxon>Bacteria</taxon>
        <taxon>Bacillati</taxon>
        <taxon>Bacillota</taxon>
        <taxon>Clostridia</taxon>
        <taxon>Lachnospirales</taxon>
        <taxon>Lachnospiraceae</taxon>
        <taxon>Roseburia</taxon>
    </lineage>
</organism>